<dbReference type="KEGG" id="anf:AQPE_1413"/>
<dbReference type="Pfam" id="PF13568">
    <property type="entry name" value="OMP_b-brl_2"/>
    <property type="match status" value="1"/>
</dbReference>
<gene>
    <name evidence="2" type="ORF">AQPE_1413</name>
</gene>
<evidence type="ECO:0000259" key="1">
    <source>
        <dbReference type="Pfam" id="PF13568"/>
    </source>
</evidence>
<organism evidence="2 3">
    <name type="scientific">Aquipluma nitroreducens</name>
    <dbReference type="NCBI Taxonomy" id="2010828"/>
    <lineage>
        <taxon>Bacteria</taxon>
        <taxon>Pseudomonadati</taxon>
        <taxon>Bacteroidota</taxon>
        <taxon>Bacteroidia</taxon>
        <taxon>Marinilabiliales</taxon>
        <taxon>Prolixibacteraceae</taxon>
        <taxon>Aquipluma</taxon>
    </lineage>
</organism>
<evidence type="ECO:0000313" key="3">
    <source>
        <dbReference type="Proteomes" id="UP001193389"/>
    </source>
</evidence>
<name>A0A5K7S7G7_9BACT</name>
<accession>A0A5K7S7G7</accession>
<dbReference type="InterPro" id="IPR025665">
    <property type="entry name" value="Beta-barrel_OMP_2"/>
</dbReference>
<protein>
    <recommendedName>
        <fullName evidence="1">Outer membrane protein beta-barrel domain-containing protein</fullName>
    </recommendedName>
</protein>
<dbReference type="EMBL" id="AP018694">
    <property type="protein sequence ID" value="BBE17264.1"/>
    <property type="molecule type" value="Genomic_DNA"/>
</dbReference>
<reference evidence="2" key="1">
    <citation type="journal article" date="2020" name="Int. J. Syst. Evol. Microbiol.">
        <title>Aquipluma nitroreducens gen. nov. sp. nov., a novel facultatively anaerobic bacterium isolated from a freshwater lake.</title>
        <authorList>
            <person name="Watanabe M."/>
            <person name="Kojima H."/>
            <person name="Fukui M."/>
        </authorList>
    </citation>
    <scope>NUCLEOTIDE SEQUENCE</scope>
    <source>
        <strain evidence="2">MeG22</strain>
    </source>
</reference>
<dbReference type="RefSeq" id="WP_318350278.1">
    <property type="nucleotide sequence ID" value="NZ_AP018694.1"/>
</dbReference>
<dbReference type="Proteomes" id="UP001193389">
    <property type="component" value="Chromosome"/>
</dbReference>
<keyword evidence="3" id="KW-1185">Reference proteome</keyword>
<feature type="domain" description="Outer membrane protein beta-barrel" evidence="1">
    <location>
        <begin position="24"/>
        <end position="181"/>
    </location>
</feature>
<dbReference type="AlphaFoldDB" id="A0A5K7S7G7"/>
<evidence type="ECO:0000313" key="2">
    <source>
        <dbReference type="EMBL" id="BBE17264.1"/>
    </source>
</evidence>
<sequence>MNVLKKIIFFILFLAGGYICSAQEISIRGGFNLSQMPTKWEGKVTNKNSELKLGYHFGPVFDLKMNKLFSLETGLLYSTKGLRETNKETNGTKSLSKINIAYIDLPITLKTSFTFHNITISGDVGGYIAHGLFARYFSSENTDGTNNSWQKIAWGNTGEAIKRLDYGIILGIGVKIKALQLGICLENGVADLVTGDPSSNRTFNKTYDIYIAYDIWSRIKKNHH</sequence>
<proteinExistence type="predicted"/>